<protein>
    <submittedName>
        <fullName evidence="2">NUDIX domain-containing protein</fullName>
    </submittedName>
</protein>
<evidence type="ECO:0000313" key="2">
    <source>
        <dbReference type="EMBL" id="HIH07917.1"/>
    </source>
</evidence>
<dbReference type="SUPFAM" id="SSF55811">
    <property type="entry name" value="Nudix"/>
    <property type="match status" value="1"/>
</dbReference>
<dbReference type="EMBL" id="DUFG01000006">
    <property type="protein sequence ID" value="HIH07917.1"/>
    <property type="molecule type" value="Genomic_DNA"/>
</dbReference>
<feature type="domain" description="Nudix hydrolase" evidence="1">
    <location>
        <begin position="31"/>
        <end position="164"/>
    </location>
</feature>
<dbReference type="AlphaFoldDB" id="A0A7J4IW16"/>
<dbReference type="InterPro" id="IPR000086">
    <property type="entry name" value="NUDIX_hydrolase_dom"/>
</dbReference>
<reference evidence="3" key="2">
    <citation type="submission" date="2021-03" db="EMBL/GenBank/DDBJ databases">
        <authorList>
            <person name="Jaffe A."/>
        </authorList>
    </citation>
    <scope>NUCLEOTIDE SEQUENCE</scope>
    <source>
        <strain evidence="3">RIFCSPHIGHO2_01_FULL_GW2011_AR10_43_9</strain>
    </source>
</reference>
<sequence length="178" mass="20996">MQDQLLLLVDENDKFSGQYAPREKCHFGKGIHHRAFAIIVYNKKKEILLQLRKHKLWDNFWDLTAASHPLHLKERDESYQEAGSRCLKAEFGFDVKLETLFGYNYFAKYGEHCENEYCALLAGEFNGKVKPDRKAVKDFKWQKLDALEKDVKKDKNKFTPWLIVALEELKKQAPDFLR</sequence>
<proteinExistence type="predicted"/>
<reference evidence="3" key="3">
    <citation type="submission" date="2021-05" db="EMBL/GenBank/DDBJ databases">
        <title>Protein family content uncovers lineage relationships and bacterial pathway maintenance mechanisms in DPANN archaea.</title>
        <authorList>
            <person name="Castelle C.J."/>
            <person name="Meheust R."/>
            <person name="Jaffe A.L."/>
            <person name="Seitz K."/>
            <person name="Gong X."/>
            <person name="Baker B.J."/>
            <person name="Banfield J.F."/>
        </authorList>
    </citation>
    <scope>NUCLEOTIDE SEQUENCE</scope>
    <source>
        <strain evidence="3">RIFCSPHIGHO2_01_FULL_GW2011_AR10_43_9</strain>
    </source>
</reference>
<dbReference type="PANTHER" id="PTHR10885:SF0">
    <property type="entry name" value="ISOPENTENYL-DIPHOSPHATE DELTA-ISOMERASE"/>
    <property type="match status" value="1"/>
</dbReference>
<dbReference type="PANTHER" id="PTHR10885">
    <property type="entry name" value="ISOPENTENYL-DIPHOSPHATE DELTA-ISOMERASE"/>
    <property type="match status" value="1"/>
</dbReference>
<dbReference type="GO" id="GO:0005737">
    <property type="term" value="C:cytoplasm"/>
    <property type="evidence" value="ECO:0007669"/>
    <property type="project" value="TreeGrafter"/>
</dbReference>
<dbReference type="GO" id="GO:0009240">
    <property type="term" value="P:isopentenyl diphosphate biosynthetic process"/>
    <property type="evidence" value="ECO:0007669"/>
    <property type="project" value="TreeGrafter"/>
</dbReference>
<dbReference type="EMBL" id="JAGVWF010000055">
    <property type="protein sequence ID" value="MBS3059537.1"/>
    <property type="molecule type" value="Genomic_DNA"/>
</dbReference>
<accession>A0A7J4IW16</accession>
<dbReference type="PROSITE" id="PS51462">
    <property type="entry name" value="NUDIX"/>
    <property type="match status" value="1"/>
</dbReference>
<dbReference type="Gene3D" id="3.90.79.10">
    <property type="entry name" value="Nucleoside Triphosphate Pyrophosphohydrolase"/>
    <property type="match status" value="1"/>
</dbReference>
<comment type="caution">
    <text evidence="2">The sequence shown here is derived from an EMBL/GenBank/DDBJ whole genome shotgun (WGS) entry which is preliminary data.</text>
</comment>
<dbReference type="Proteomes" id="UP000577419">
    <property type="component" value="Unassembled WGS sequence"/>
</dbReference>
<gene>
    <name evidence="2" type="ORF">HA237_00955</name>
    <name evidence="3" type="ORF">J4224_03900</name>
</gene>
<evidence type="ECO:0000313" key="3">
    <source>
        <dbReference type="EMBL" id="MBS3059537.1"/>
    </source>
</evidence>
<reference evidence="2" key="1">
    <citation type="journal article" date="2020" name="bioRxiv">
        <title>A rank-normalized archaeal taxonomy based on genome phylogeny resolves widespread incomplete and uneven classifications.</title>
        <authorList>
            <person name="Rinke C."/>
            <person name="Chuvochina M."/>
            <person name="Mussig A.J."/>
            <person name="Chaumeil P.-A."/>
            <person name="Waite D.W."/>
            <person name="Whitman W.B."/>
            <person name="Parks D.H."/>
            <person name="Hugenholtz P."/>
        </authorList>
    </citation>
    <scope>NUCLEOTIDE SEQUENCE</scope>
    <source>
        <strain evidence="2">UBA10011</strain>
    </source>
</reference>
<organism evidence="2 4">
    <name type="scientific">Candidatus Iainarchaeum sp</name>
    <dbReference type="NCBI Taxonomy" id="3101447"/>
    <lineage>
        <taxon>Archaea</taxon>
        <taxon>Candidatus Iainarchaeota</taxon>
        <taxon>Candidatus Iainarchaeia</taxon>
        <taxon>Candidatus Iainarchaeales</taxon>
        <taxon>Candidatus Iainarchaeaceae</taxon>
        <taxon>Candidatus Iainarchaeum</taxon>
    </lineage>
</organism>
<dbReference type="Proteomes" id="UP000683213">
    <property type="component" value="Unassembled WGS sequence"/>
</dbReference>
<dbReference type="GO" id="GO:0004452">
    <property type="term" value="F:isopentenyl-diphosphate delta-isomerase activity"/>
    <property type="evidence" value="ECO:0007669"/>
    <property type="project" value="TreeGrafter"/>
</dbReference>
<dbReference type="InterPro" id="IPR015797">
    <property type="entry name" value="NUDIX_hydrolase-like_dom_sf"/>
</dbReference>
<name>A0A7J4IW16_9ARCH</name>
<evidence type="ECO:0000313" key="4">
    <source>
        <dbReference type="Proteomes" id="UP000577419"/>
    </source>
</evidence>
<dbReference type="Pfam" id="PF00293">
    <property type="entry name" value="NUDIX"/>
    <property type="match status" value="1"/>
</dbReference>
<evidence type="ECO:0000259" key="1">
    <source>
        <dbReference type="PROSITE" id="PS51462"/>
    </source>
</evidence>